<accession>A0A1V4HVG2</accession>
<feature type="region of interest" description="Disordered" evidence="1">
    <location>
        <begin position="114"/>
        <end position="134"/>
    </location>
</feature>
<evidence type="ECO:0000256" key="1">
    <source>
        <dbReference type="SAM" id="MobiDB-lite"/>
    </source>
</evidence>
<dbReference type="Proteomes" id="UP000189940">
    <property type="component" value="Unassembled WGS sequence"/>
</dbReference>
<dbReference type="Gene3D" id="1.10.10.10">
    <property type="entry name" value="Winged helix-like DNA-binding domain superfamily/Winged helix DNA-binding domain"/>
    <property type="match status" value="1"/>
</dbReference>
<evidence type="ECO:0000313" key="3">
    <source>
        <dbReference type="Proteomes" id="UP000189940"/>
    </source>
</evidence>
<dbReference type="AlphaFoldDB" id="A0A1V4HVG2"/>
<sequence>MQALSNRSLPSLSLRIDLDPKGRIGPGKIQLLESIHTCGSISAAGRAMDMSYKRAWDLVDEINRICRQAAVARQTGGKNGGGAVLTPFGVALVARYRKIERDAASAVHKELEALRNDIRHPKKSTERDRDAKAR</sequence>
<dbReference type="PANTHER" id="PTHR30432:SF1">
    <property type="entry name" value="DNA-BINDING TRANSCRIPTIONAL DUAL REGULATOR MODE"/>
    <property type="match status" value="1"/>
</dbReference>
<dbReference type="RefSeq" id="WP_079447753.1">
    <property type="nucleotide sequence ID" value="NZ_JAVDPZ010000054.1"/>
</dbReference>
<proteinExistence type="predicted"/>
<dbReference type="PANTHER" id="PTHR30432">
    <property type="entry name" value="TRANSCRIPTIONAL REGULATOR MODE"/>
    <property type="match status" value="1"/>
</dbReference>
<dbReference type="OrthoDB" id="9800709at2"/>
<dbReference type="InterPro" id="IPR036388">
    <property type="entry name" value="WH-like_DNA-bd_sf"/>
</dbReference>
<dbReference type="SUPFAM" id="SSF46785">
    <property type="entry name" value="Winged helix' DNA-binding domain"/>
    <property type="match status" value="1"/>
</dbReference>
<dbReference type="EMBL" id="MWPQ01000051">
    <property type="protein sequence ID" value="OPH81968.1"/>
    <property type="molecule type" value="Genomic_DNA"/>
</dbReference>
<keyword evidence="3" id="KW-1185">Reference proteome</keyword>
<reference evidence="2 3" key="1">
    <citation type="submission" date="2017-02" db="EMBL/GenBank/DDBJ databases">
        <title>Genome sequence of the nitrite-oxidizing bacterium Nitrobacter vulgaris strain Ab1.</title>
        <authorList>
            <person name="Mellbye B.L."/>
            <person name="Davis E.W."/>
            <person name="Spieck E."/>
            <person name="Chang J.H."/>
            <person name="Bottomley P.J."/>
            <person name="Sayavedra-Soto L.A."/>
        </authorList>
    </citation>
    <scope>NUCLEOTIDE SEQUENCE [LARGE SCALE GENOMIC DNA]</scope>
    <source>
        <strain evidence="2 3">Ab1</strain>
    </source>
</reference>
<name>A0A1V4HVG2_NITVU</name>
<organism evidence="2 3">
    <name type="scientific">Nitrobacter vulgaris</name>
    <dbReference type="NCBI Taxonomy" id="29421"/>
    <lineage>
        <taxon>Bacteria</taxon>
        <taxon>Pseudomonadati</taxon>
        <taxon>Pseudomonadota</taxon>
        <taxon>Alphaproteobacteria</taxon>
        <taxon>Hyphomicrobiales</taxon>
        <taxon>Nitrobacteraceae</taxon>
        <taxon>Nitrobacter</taxon>
    </lineage>
</organism>
<protein>
    <submittedName>
        <fullName evidence="2">LysR family transcriptional regulator</fullName>
    </submittedName>
</protein>
<gene>
    <name evidence="2" type="ORF">B2M20_14490</name>
</gene>
<comment type="caution">
    <text evidence="2">The sequence shown here is derived from an EMBL/GenBank/DDBJ whole genome shotgun (WGS) entry which is preliminary data.</text>
</comment>
<dbReference type="InterPro" id="IPR036390">
    <property type="entry name" value="WH_DNA-bd_sf"/>
</dbReference>
<dbReference type="STRING" id="29421.B2M20_14490"/>
<dbReference type="InterPro" id="IPR051815">
    <property type="entry name" value="Molybdate_resp_trans_reg"/>
</dbReference>
<evidence type="ECO:0000313" key="2">
    <source>
        <dbReference type="EMBL" id="OPH81968.1"/>
    </source>
</evidence>